<evidence type="ECO:0000313" key="2">
    <source>
        <dbReference type="EMBL" id="KAG7313976.1"/>
    </source>
</evidence>
<name>A0A9D3N013_9TELE</name>
<proteinExistence type="predicted"/>
<gene>
    <name evidence="2" type="ORF">KOW79_022472</name>
</gene>
<dbReference type="OrthoDB" id="8958028at2759"/>
<protein>
    <submittedName>
        <fullName evidence="2">Uncharacterized protein</fullName>
    </submittedName>
</protein>
<keyword evidence="1" id="KW-0812">Transmembrane</keyword>
<sequence length="157" mass="18164">MSQQSSVSEEHSSRLMASPFTELEYYIILFSLLVFSLFTLHGMIHERCTASNTTAKEILQEHQDPLILGFFILKSVMEIPFSGFELLFIVLALTVFCVFGLAAIYTRSQHSDNQGENGFTELNRTCHKHWRKQEFQPSGTYTLLYTEKKRKDKLMNL</sequence>
<dbReference type="AlphaFoldDB" id="A0A9D3N013"/>
<feature type="transmembrane region" description="Helical" evidence="1">
    <location>
        <begin position="25"/>
        <end position="44"/>
    </location>
</feature>
<keyword evidence="1" id="KW-0472">Membrane</keyword>
<dbReference type="Proteomes" id="UP000824219">
    <property type="component" value="Linkage Group LG29"/>
</dbReference>
<accession>A0A9D3N013</accession>
<evidence type="ECO:0000313" key="3">
    <source>
        <dbReference type="Proteomes" id="UP000824219"/>
    </source>
</evidence>
<feature type="transmembrane region" description="Helical" evidence="1">
    <location>
        <begin position="87"/>
        <end position="105"/>
    </location>
</feature>
<comment type="caution">
    <text evidence="2">The sequence shown here is derived from an EMBL/GenBank/DDBJ whole genome shotgun (WGS) entry which is preliminary data.</text>
</comment>
<dbReference type="EMBL" id="JAHKSW010000029">
    <property type="protein sequence ID" value="KAG7313976.1"/>
    <property type="molecule type" value="Genomic_DNA"/>
</dbReference>
<keyword evidence="3" id="KW-1185">Reference proteome</keyword>
<organism evidence="2 3">
    <name type="scientific">Hemibagrus wyckioides</name>
    <dbReference type="NCBI Taxonomy" id="337641"/>
    <lineage>
        <taxon>Eukaryota</taxon>
        <taxon>Metazoa</taxon>
        <taxon>Chordata</taxon>
        <taxon>Craniata</taxon>
        <taxon>Vertebrata</taxon>
        <taxon>Euteleostomi</taxon>
        <taxon>Actinopterygii</taxon>
        <taxon>Neopterygii</taxon>
        <taxon>Teleostei</taxon>
        <taxon>Ostariophysi</taxon>
        <taxon>Siluriformes</taxon>
        <taxon>Bagridae</taxon>
        <taxon>Hemibagrus</taxon>
    </lineage>
</organism>
<reference evidence="2 3" key="1">
    <citation type="submission" date="2021-06" db="EMBL/GenBank/DDBJ databases">
        <title>Chromosome-level genome assembly of the red-tail catfish (Hemibagrus wyckioides).</title>
        <authorList>
            <person name="Shao F."/>
        </authorList>
    </citation>
    <scope>NUCLEOTIDE SEQUENCE [LARGE SCALE GENOMIC DNA]</scope>
    <source>
        <strain evidence="2">EC202008001</strain>
        <tissue evidence="2">Blood</tissue>
    </source>
</reference>
<evidence type="ECO:0000256" key="1">
    <source>
        <dbReference type="SAM" id="Phobius"/>
    </source>
</evidence>
<keyword evidence="1" id="KW-1133">Transmembrane helix</keyword>